<dbReference type="NCBIfam" id="TIGR03177">
    <property type="entry name" value="pilus_cpaB"/>
    <property type="match status" value="1"/>
</dbReference>
<dbReference type="InterPro" id="IPR031571">
    <property type="entry name" value="RcpC_dom"/>
</dbReference>
<name>A0AA37X030_9RHOB</name>
<comment type="caution">
    <text evidence="2">The sequence shown here is derived from an EMBL/GenBank/DDBJ whole genome shotgun (WGS) entry which is preliminary data.</text>
</comment>
<accession>A0AA37X030</accession>
<reference evidence="2 3" key="1">
    <citation type="journal article" date="2014" name="Int. J. Syst. Evol. Microbiol.">
        <title>Complete genome sequence of Corynebacterium casei LMG S-19264T (=DSM 44701T), isolated from a smear-ripened cheese.</title>
        <authorList>
            <consortium name="US DOE Joint Genome Institute (JGI-PGF)"/>
            <person name="Walter F."/>
            <person name="Albersmeier A."/>
            <person name="Kalinowski J."/>
            <person name="Ruckert C."/>
        </authorList>
    </citation>
    <scope>NUCLEOTIDE SEQUENCE [LARGE SCALE GENOMIC DNA]</scope>
    <source>
        <strain evidence="2 3">NBRC 111766</strain>
    </source>
</reference>
<evidence type="ECO:0000259" key="1">
    <source>
        <dbReference type="Pfam" id="PF16976"/>
    </source>
</evidence>
<evidence type="ECO:0000313" key="3">
    <source>
        <dbReference type="Proteomes" id="UP001157355"/>
    </source>
</evidence>
<evidence type="ECO:0000313" key="2">
    <source>
        <dbReference type="EMBL" id="GLS86807.1"/>
    </source>
</evidence>
<dbReference type="AlphaFoldDB" id="A0AA37X030"/>
<dbReference type="CDD" id="cd11614">
    <property type="entry name" value="SAF_CpaB_FlgA_like"/>
    <property type="match status" value="1"/>
</dbReference>
<feature type="domain" description="Flp pilus assembly protein RcpC/CpaB" evidence="1">
    <location>
        <begin position="124"/>
        <end position="222"/>
    </location>
</feature>
<dbReference type="InterPro" id="IPR017592">
    <property type="entry name" value="Pilus_assmbl_Flp-typ_CpaB"/>
</dbReference>
<sequence>MRMIFGLVLVVGMMLAGAAVLMAKNFIGQQQSAVIREEKLMADTGGLAMVFVVNKTKNYGDPLTKEDVQRIYWPKNALPEGAFEDGDLLFPADAKDPRYVLRQMEKFEPILAVKVTAPGEQAGLNGAIDKGMRAFAIKVDAADFLQPGDRVDIYWTGSSDASGSEITQRIEKAVKIIAVDRNAKATVAAGEIQSRTMTVAATPEQVGRLAQAQATGRLVMSLVGNDSTAANDPTEIKVTTKDINGDVAAAPEVAAAAPEACYITVRQGGVPTQVPIACTN</sequence>
<keyword evidence="3" id="KW-1185">Reference proteome</keyword>
<proteinExistence type="predicted"/>
<dbReference type="Pfam" id="PF16976">
    <property type="entry name" value="RcpC"/>
    <property type="match status" value="1"/>
</dbReference>
<organism evidence="2 3">
    <name type="scientific">Cypionkella aquatica</name>
    <dbReference type="NCBI Taxonomy" id="1756042"/>
    <lineage>
        <taxon>Bacteria</taxon>
        <taxon>Pseudomonadati</taxon>
        <taxon>Pseudomonadota</taxon>
        <taxon>Alphaproteobacteria</taxon>
        <taxon>Rhodobacterales</taxon>
        <taxon>Paracoccaceae</taxon>
        <taxon>Cypionkella</taxon>
    </lineage>
</organism>
<dbReference type="EMBL" id="BSPP01000007">
    <property type="protein sequence ID" value="GLS86807.1"/>
    <property type="molecule type" value="Genomic_DNA"/>
</dbReference>
<protein>
    <submittedName>
        <fullName evidence="2">Flp pilus assembly protein CpaB</fullName>
    </submittedName>
</protein>
<dbReference type="RefSeq" id="WP_284325001.1">
    <property type="nucleotide sequence ID" value="NZ_BSPP01000007.1"/>
</dbReference>
<dbReference type="Proteomes" id="UP001157355">
    <property type="component" value="Unassembled WGS sequence"/>
</dbReference>
<gene>
    <name evidence="2" type="ORF">GCM10010873_17810</name>
</gene>